<feature type="transmembrane region" description="Helical" evidence="7">
    <location>
        <begin position="314"/>
        <end position="333"/>
    </location>
</feature>
<feature type="compositionally biased region" description="Polar residues" evidence="6">
    <location>
        <begin position="721"/>
        <end position="744"/>
    </location>
</feature>
<dbReference type="SMART" id="SM00849">
    <property type="entry name" value="Lactamase_B"/>
    <property type="match status" value="1"/>
</dbReference>
<feature type="compositionally biased region" description="Polar residues" evidence="6">
    <location>
        <begin position="779"/>
        <end position="792"/>
    </location>
</feature>
<feature type="domain" description="Metallo-beta-lactamase" evidence="8">
    <location>
        <begin position="577"/>
        <end position="750"/>
    </location>
</feature>
<feature type="transmembrane region" description="Helical" evidence="7">
    <location>
        <begin position="420"/>
        <end position="444"/>
    </location>
</feature>
<feature type="transmembrane region" description="Helical" evidence="7">
    <location>
        <begin position="275"/>
        <end position="294"/>
    </location>
</feature>
<keyword evidence="4 7" id="KW-1133">Transmembrane helix</keyword>
<dbReference type="EMBL" id="JAAGKO020000027">
    <property type="protein sequence ID" value="MDI5964854.1"/>
    <property type="molecule type" value="Genomic_DNA"/>
</dbReference>
<evidence type="ECO:0000313" key="10">
    <source>
        <dbReference type="Proteomes" id="UP001156398"/>
    </source>
</evidence>
<feature type="transmembrane region" description="Helical" evidence="7">
    <location>
        <begin position="339"/>
        <end position="355"/>
    </location>
</feature>
<dbReference type="Gene3D" id="3.60.15.10">
    <property type="entry name" value="Ribonuclease Z/Hydroxyacylglutathione hydrolase-like"/>
    <property type="match status" value="2"/>
</dbReference>
<proteinExistence type="predicted"/>
<feature type="transmembrane region" description="Helical" evidence="7">
    <location>
        <begin position="450"/>
        <end position="472"/>
    </location>
</feature>
<dbReference type="InterPro" id="IPR036866">
    <property type="entry name" value="RibonucZ/Hydroxyglut_hydro"/>
</dbReference>
<gene>
    <name evidence="9" type="ORF">POF43_019360</name>
</gene>
<keyword evidence="10" id="KW-1185">Reference proteome</keyword>
<evidence type="ECO:0000256" key="6">
    <source>
        <dbReference type="SAM" id="MobiDB-lite"/>
    </source>
</evidence>
<accession>A0ABT6W2F1</accession>
<comment type="subcellular location">
    <subcellularLocation>
        <location evidence="1">Cell membrane</location>
        <topology evidence="1">Multi-pass membrane protein</topology>
    </subcellularLocation>
</comment>
<dbReference type="InterPro" id="IPR004477">
    <property type="entry name" value="ComEC_N"/>
</dbReference>
<evidence type="ECO:0000256" key="5">
    <source>
        <dbReference type="ARBA" id="ARBA00023136"/>
    </source>
</evidence>
<feature type="transmembrane region" description="Helical" evidence="7">
    <location>
        <begin position="386"/>
        <end position="408"/>
    </location>
</feature>
<dbReference type="Proteomes" id="UP001156398">
    <property type="component" value="Unassembled WGS sequence"/>
</dbReference>
<feature type="transmembrane region" description="Helical" evidence="7">
    <location>
        <begin position="537"/>
        <end position="555"/>
    </location>
</feature>
<comment type="caution">
    <text evidence="9">The sequence shown here is derived from an EMBL/GenBank/DDBJ whole genome shotgun (WGS) entry which is preliminary data.</text>
</comment>
<dbReference type="InterPro" id="IPR001279">
    <property type="entry name" value="Metallo-B-lactamas"/>
</dbReference>
<feature type="transmembrane region" description="Helical" evidence="7">
    <location>
        <begin position="47"/>
        <end position="66"/>
    </location>
</feature>
<evidence type="ECO:0000313" key="9">
    <source>
        <dbReference type="EMBL" id="MDI5964854.1"/>
    </source>
</evidence>
<dbReference type="Pfam" id="PF00753">
    <property type="entry name" value="Lactamase_B"/>
    <property type="match status" value="1"/>
</dbReference>
<dbReference type="NCBIfam" id="TIGR00360">
    <property type="entry name" value="ComEC_N-term"/>
    <property type="match status" value="1"/>
</dbReference>
<feature type="transmembrane region" description="Helical" evidence="7">
    <location>
        <begin position="78"/>
        <end position="103"/>
    </location>
</feature>
<dbReference type="PANTHER" id="PTHR30619">
    <property type="entry name" value="DNA INTERNALIZATION/COMPETENCE PROTEIN COMEC/REC2"/>
    <property type="match status" value="1"/>
</dbReference>
<protein>
    <submittedName>
        <fullName evidence="9">ComEC/Rec2 family competence protein</fullName>
    </submittedName>
</protein>
<name>A0ABT6W2F1_9ACTN</name>
<evidence type="ECO:0000256" key="1">
    <source>
        <dbReference type="ARBA" id="ARBA00004651"/>
    </source>
</evidence>
<dbReference type="InterPro" id="IPR052159">
    <property type="entry name" value="Competence_DNA_uptake"/>
</dbReference>
<evidence type="ECO:0000256" key="2">
    <source>
        <dbReference type="ARBA" id="ARBA00022475"/>
    </source>
</evidence>
<dbReference type="SUPFAM" id="SSF56281">
    <property type="entry name" value="Metallo-hydrolase/oxidoreductase"/>
    <property type="match status" value="1"/>
</dbReference>
<keyword evidence="2" id="KW-1003">Cell membrane</keyword>
<feature type="transmembrane region" description="Helical" evidence="7">
    <location>
        <begin position="20"/>
        <end position="41"/>
    </location>
</feature>
<keyword evidence="3 7" id="KW-0812">Transmembrane</keyword>
<evidence type="ECO:0000256" key="7">
    <source>
        <dbReference type="SAM" id="Phobius"/>
    </source>
</evidence>
<evidence type="ECO:0000259" key="8">
    <source>
        <dbReference type="SMART" id="SM00849"/>
    </source>
</evidence>
<feature type="compositionally biased region" description="Polar residues" evidence="6">
    <location>
        <begin position="754"/>
        <end position="772"/>
    </location>
</feature>
<reference evidence="9 10" key="1">
    <citation type="submission" date="2023-05" db="EMBL/GenBank/DDBJ databases">
        <title>Streptantibioticus silvisoli sp. nov., acidotolerant actinomycetes 1 from pine litter.</title>
        <authorList>
            <person name="Swiecimska M."/>
            <person name="Golinska P."/>
            <person name="Sangal V."/>
            <person name="Wachnowicz B."/>
            <person name="Goodfellow M."/>
        </authorList>
    </citation>
    <scope>NUCLEOTIDE SEQUENCE [LARGE SCALE GENOMIC DNA]</scope>
    <source>
        <strain evidence="9 10">SL54</strain>
    </source>
</reference>
<feature type="region of interest" description="Disordered" evidence="6">
    <location>
        <begin position="715"/>
        <end position="830"/>
    </location>
</feature>
<evidence type="ECO:0000256" key="4">
    <source>
        <dbReference type="ARBA" id="ARBA00022989"/>
    </source>
</evidence>
<organism evidence="9 10">
    <name type="scientific">Streptantibioticus silvisoli</name>
    <dbReference type="NCBI Taxonomy" id="2705255"/>
    <lineage>
        <taxon>Bacteria</taxon>
        <taxon>Bacillati</taxon>
        <taxon>Actinomycetota</taxon>
        <taxon>Actinomycetes</taxon>
        <taxon>Kitasatosporales</taxon>
        <taxon>Streptomycetaceae</taxon>
        <taxon>Streptantibioticus</taxon>
    </lineage>
</organism>
<dbReference type="PANTHER" id="PTHR30619:SF1">
    <property type="entry name" value="RECOMBINATION PROTEIN 2"/>
    <property type="match status" value="1"/>
</dbReference>
<keyword evidence="5 7" id="KW-0472">Membrane</keyword>
<sequence length="953" mass="97506">MHRAAANRLGASEPKQEGPADLRTVPLALATWAAAGLALGFAPGDAAVMAVVCLVAGLPSLAVLLARRCGGSGVRAFGSVHGVVAGALLCACVAAAVSGLTVAEARRGPVPGLAAAHGGATVDVRLTGDPRAVLARSGAPGGGSTVVAEAEAVRVDAGGVVTAVRTPVLLSALPGRSAARWLELLPSTRLRVRARLAPPWRPGDREVAVLRVRGAPEVIGRPAAVQRVAGTLRGGLRAVTAGLPADARALLPGLVVGDTSRMTPELREAFEATDLLHLFAVSGSNLTVLLALLIGPPALASRAERRGLAARLGLSLRATALVGGGVTVGFVVLCRPDPSVLRAATCGVITLWAIGTGRRRALLPALAAAVTVLVLNDPWLARSYGFALSVVATAALLTLAPRWSAALVRHGVPERWAEAPAAAAAAQVCCAPLVVVLAAHVSLVAVPCNLLAEAAVAPATVLGFAALTAAPVSMTVARAAAWLAGWPAGWVAWVARKGAALPGAGLDWPGGWTGGGLLALVTLTLVLVAGRLLRNRWWMVAVVVALLVTVVRPAPLGRLASGWPPPGWRLAVCDVGQGDALVLNAGEGAAVVMDTGPEPAPADRCLRALGVRTIPLLILTHFHADHVGGLSGVLAGRRVGEIETTTLDAPAGEAAHVRRLAAAAHVRVVRAAAGEYRRIGTLDWRVLWPPPEPPQRWPSPPGQMVPSSRIAFRSQPVPLSRTASQMASRSRTALRSQTVPSPGTSALPGAAAAPQTSSLRTPVPPQTSSLRTPVPPQTSSPWMAASLQTSSFPTTAVPPRTPPTLLPDGEVPPDGDPRPDGDPLPDGDPNDASVVLLVRAAGLTFLLLGDLEPVAQEELLDRNPWLAGVDVLKVAHHGSAYQDPELLRRLRPRLALISVGAGNTYGHPAPRTVAALRSVGAVVLRTDTDGPIAVTGDGPATLRAVVRGGRGPP</sequence>
<feature type="transmembrane region" description="Helical" evidence="7">
    <location>
        <begin position="508"/>
        <end position="530"/>
    </location>
</feature>
<dbReference type="Pfam" id="PF03772">
    <property type="entry name" value="Competence"/>
    <property type="match status" value="1"/>
</dbReference>
<evidence type="ECO:0000256" key="3">
    <source>
        <dbReference type="ARBA" id="ARBA00022692"/>
    </source>
</evidence>